<dbReference type="PROSITE" id="PS51371">
    <property type="entry name" value="CBS"/>
    <property type="match status" value="2"/>
</dbReference>
<evidence type="ECO:0000259" key="3">
    <source>
        <dbReference type="PROSITE" id="PS51371"/>
    </source>
</evidence>
<dbReference type="EMBL" id="JANRHA010000002">
    <property type="protein sequence ID" value="MDG3013661.1"/>
    <property type="molecule type" value="Genomic_DNA"/>
</dbReference>
<gene>
    <name evidence="4" type="ORF">NVS88_03705</name>
</gene>
<dbReference type="PANTHER" id="PTHR43080">
    <property type="entry name" value="CBS DOMAIN-CONTAINING PROTEIN CBSX3, MITOCHONDRIAL"/>
    <property type="match status" value="1"/>
</dbReference>
<dbReference type="CDD" id="cd04623">
    <property type="entry name" value="CBS_pair_bac_euk"/>
    <property type="match status" value="1"/>
</dbReference>
<proteinExistence type="predicted"/>
<dbReference type="Gene3D" id="3.10.580.10">
    <property type="entry name" value="CBS-domain"/>
    <property type="match status" value="1"/>
</dbReference>
<dbReference type="SUPFAM" id="SSF54631">
    <property type="entry name" value="CBS-domain pair"/>
    <property type="match status" value="1"/>
</dbReference>
<sequence length="142" mass="15483">MQISEVLRNKGSAVATVDPDISVSELVGDLARHNVGAVVVVDNDAVIGIISERDVVRQLHERGPELLCARVGDIMSKTVFICAPEDTIDSLALTMTERRIRHLPVLDAGKLVGIVSIGDIVKSRITELQIERDQLESYIEQG</sequence>
<feature type="domain" description="CBS" evidence="3">
    <location>
        <begin position="8"/>
        <end position="65"/>
    </location>
</feature>
<keyword evidence="1 2" id="KW-0129">CBS domain</keyword>
<evidence type="ECO:0000256" key="1">
    <source>
        <dbReference type="ARBA" id="ARBA00023122"/>
    </source>
</evidence>
<evidence type="ECO:0000313" key="4">
    <source>
        <dbReference type="EMBL" id="MDG3013661.1"/>
    </source>
</evidence>
<evidence type="ECO:0000313" key="5">
    <source>
        <dbReference type="Proteomes" id="UP001152755"/>
    </source>
</evidence>
<dbReference type="RefSeq" id="WP_277832535.1">
    <property type="nucleotide sequence ID" value="NZ_JAAIVF010000003.1"/>
</dbReference>
<dbReference type="InterPro" id="IPR044725">
    <property type="entry name" value="CBSX3_CBS_dom"/>
</dbReference>
<accession>A0A9X4LXZ1</accession>
<dbReference type="PANTHER" id="PTHR43080:SF2">
    <property type="entry name" value="CBS DOMAIN-CONTAINING PROTEIN"/>
    <property type="match status" value="1"/>
</dbReference>
<dbReference type="AlphaFoldDB" id="A0A9X4LXZ1"/>
<evidence type="ECO:0000256" key="2">
    <source>
        <dbReference type="PROSITE-ProRule" id="PRU00703"/>
    </source>
</evidence>
<organism evidence="4 5">
    <name type="scientific">Speluncibacter jeojiensis</name>
    <dbReference type="NCBI Taxonomy" id="2710754"/>
    <lineage>
        <taxon>Bacteria</taxon>
        <taxon>Bacillati</taxon>
        <taxon>Actinomycetota</taxon>
        <taxon>Actinomycetes</taxon>
        <taxon>Mycobacteriales</taxon>
        <taxon>Speluncibacteraceae</taxon>
        <taxon>Speluncibacter</taxon>
    </lineage>
</organism>
<dbReference type="InterPro" id="IPR000644">
    <property type="entry name" value="CBS_dom"/>
</dbReference>
<comment type="caution">
    <text evidence="4">The sequence shown here is derived from an EMBL/GenBank/DDBJ whole genome shotgun (WGS) entry which is preliminary data.</text>
</comment>
<name>A0A9X4LXZ1_9ACTN</name>
<dbReference type="InterPro" id="IPR051257">
    <property type="entry name" value="Diverse_CBS-Domain"/>
</dbReference>
<dbReference type="InterPro" id="IPR046342">
    <property type="entry name" value="CBS_dom_sf"/>
</dbReference>
<dbReference type="SMART" id="SM00116">
    <property type="entry name" value="CBS"/>
    <property type="match status" value="2"/>
</dbReference>
<feature type="domain" description="CBS" evidence="3">
    <location>
        <begin position="75"/>
        <end position="130"/>
    </location>
</feature>
<reference evidence="4" key="1">
    <citation type="submission" date="2022-08" db="EMBL/GenBank/DDBJ databases">
        <title>Genome analysis of Corynebacteriales strain.</title>
        <authorList>
            <person name="Lee S.D."/>
        </authorList>
    </citation>
    <scope>NUCLEOTIDE SEQUENCE</scope>
    <source>
        <strain evidence="4">D3-21</strain>
    </source>
</reference>
<dbReference type="Proteomes" id="UP001152755">
    <property type="component" value="Unassembled WGS sequence"/>
</dbReference>
<keyword evidence="5" id="KW-1185">Reference proteome</keyword>
<protein>
    <submittedName>
        <fullName evidence="4">CBS domain-containing protein</fullName>
    </submittedName>
</protein>
<dbReference type="Pfam" id="PF00571">
    <property type="entry name" value="CBS"/>
    <property type="match status" value="2"/>
</dbReference>